<evidence type="ECO:0000313" key="3">
    <source>
        <dbReference type="WBParaSite" id="nOo.2.0.1.t08684-RA"/>
    </source>
</evidence>
<name>A0A182EKP6_ONCOC</name>
<sequence length="72" mass="8002">MEVFGRSVGRSFQCALCTSSGQAPVVELSYTDRSVGGSVGKRTLHIPDMFLSILHPSEMKERGHEVPLHCWR</sequence>
<dbReference type="EMBL" id="UYRW01003765">
    <property type="protein sequence ID" value="VDM91509.1"/>
    <property type="molecule type" value="Genomic_DNA"/>
</dbReference>
<reference evidence="3" key="1">
    <citation type="submission" date="2016-06" db="UniProtKB">
        <authorList>
            <consortium name="WormBaseParasite"/>
        </authorList>
    </citation>
    <scope>IDENTIFICATION</scope>
</reference>
<dbReference type="WBParaSite" id="nOo.2.0.1.t08684-RA">
    <property type="protein sequence ID" value="nOo.2.0.1.t08684-RA"/>
    <property type="gene ID" value="nOo.2.0.1.g08684"/>
</dbReference>
<keyword evidence="2" id="KW-1185">Reference proteome</keyword>
<protein>
    <submittedName>
        <fullName evidence="1 3">Uncharacterized protein</fullName>
    </submittedName>
</protein>
<accession>A0A182EKP6</accession>
<evidence type="ECO:0000313" key="2">
    <source>
        <dbReference type="Proteomes" id="UP000271087"/>
    </source>
</evidence>
<reference evidence="1 2" key="2">
    <citation type="submission" date="2018-08" db="EMBL/GenBank/DDBJ databases">
        <authorList>
            <person name="Laetsch R D."/>
            <person name="Stevens L."/>
            <person name="Kumar S."/>
            <person name="Blaxter L. M."/>
        </authorList>
    </citation>
    <scope>NUCLEOTIDE SEQUENCE [LARGE SCALE GENOMIC DNA]</scope>
</reference>
<organism evidence="3">
    <name type="scientific">Onchocerca ochengi</name>
    <name type="common">Filarial nematode worm</name>
    <dbReference type="NCBI Taxonomy" id="42157"/>
    <lineage>
        <taxon>Eukaryota</taxon>
        <taxon>Metazoa</taxon>
        <taxon>Ecdysozoa</taxon>
        <taxon>Nematoda</taxon>
        <taxon>Chromadorea</taxon>
        <taxon>Rhabditida</taxon>
        <taxon>Spirurina</taxon>
        <taxon>Spiruromorpha</taxon>
        <taxon>Filarioidea</taxon>
        <taxon>Onchocercidae</taxon>
        <taxon>Onchocerca</taxon>
    </lineage>
</organism>
<dbReference type="Proteomes" id="UP000271087">
    <property type="component" value="Unassembled WGS sequence"/>
</dbReference>
<dbReference type="AlphaFoldDB" id="A0A182EKP6"/>
<gene>
    <name evidence="1" type="ORF">NOO_LOCUS8684</name>
</gene>
<proteinExistence type="predicted"/>
<evidence type="ECO:0000313" key="1">
    <source>
        <dbReference type="EMBL" id="VDM91509.1"/>
    </source>
</evidence>